<dbReference type="PROSITE" id="PS50088">
    <property type="entry name" value="ANK_REPEAT"/>
    <property type="match status" value="2"/>
</dbReference>
<gene>
    <name evidence="4" type="ORF">BDFB_013029</name>
</gene>
<dbReference type="PROSITE" id="PS50297">
    <property type="entry name" value="ANK_REP_REGION"/>
    <property type="match status" value="1"/>
</dbReference>
<name>A0A482W409_ASBVE</name>
<dbReference type="InterPro" id="IPR036770">
    <property type="entry name" value="Ankyrin_rpt-contain_sf"/>
</dbReference>
<accession>A0A482W409</accession>
<dbReference type="Proteomes" id="UP000292052">
    <property type="component" value="Unassembled WGS sequence"/>
</dbReference>
<dbReference type="InterPro" id="IPR002110">
    <property type="entry name" value="Ankyrin_rpt"/>
</dbReference>
<feature type="repeat" description="ANK" evidence="3">
    <location>
        <begin position="21"/>
        <end position="57"/>
    </location>
</feature>
<evidence type="ECO:0000313" key="4">
    <source>
        <dbReference type="EMBL" id="RZC39891.1"/>
    </source>
</evidence>
<dbReference type="SMART" id="SM00248">
    <property type="entry name" value="ANK"/>
    <property type="match status" value="4"/>
</dbReference>
<evidence type="ECO:0000313" key="5">
    <source>
        <dbReference type="Proteomes" id="UP000292052"/>
    </source>
</evidence>
<dbReference type="Gene3D" id="1.25.40.20">
    <property type="entry name" value="Ankyrin repeat-containing domain"/>
    <property type="match status" value="2"/>
</dbReference>
<evidence type="ECO:0000256" key="2">
    <source>
        <dbReference type="ARBA" id="ARBA00023043"/>
    </source>
</evidence>
<keyword evidence="5" id="KW-1185">Reference proteome</keyword>
<organism evidence="4 5">
    <name type="scientific">Asbolus verrucosus</name>
    <name type="common">Desert ironclad beetle</name>
    <dbReference type="NCBI Taxonomy" id="1661398"/>
    <lineage>
        <taxon>Eukaryota</taxon>
        <taxon>Metazoa</taxon>
        <taxon>Ecdysozoa</taxon>
        <taxon>Arthropoda</taxon>
        <taxon>Hexapoda</taxon>
        <taxon>Insecta</taxon>
        <taxon>Pterygota</taxon>
        <taxon>Neoptera</taxon>
        <taxon>Endopterygota</taxon>
        <taxon>Coleoptera</taxon>
        <taxon>Polyphaga</taxon>
        <taxon>Cucujiformia</taxon>
        <taxon>Tenebrionidae</taxon>
        <taxon>Pimeliinae</taxon>
        <taxon>Asbolus</taxon>
    </lineage>
</organism>
<keyword evidence="2 3" id="KW-0040">ANK repeat</keyword>
<evidence type="ECO:0000256" key="1">
    <source>
        <dbReference type="ARBA" id="ARBA00022737"/>
    </source>
</evidence>
<dbReference type="EMBL" id="QDEB01030661">
    <property type="protein sequence ID" value="RZC39891.1"/>
    <property type="molecule type" value="Genomic_DNA"/>
</dbReference>
<comment type="caution">
    <text evidence="4">The sequence shown here is derived from an EMBL/GenBank/DDBJ whole genome shotgun (WGS) entry which is preliminary data.</text>
</comment>
<evidence type="ECO:0000256" key="3">
    <source>
        <dbReference type="PROSITE-ProRule" id="PRU00023"/>
    </source>
</evidence>
<sequence>MDLIREHLKNPNANVNAKNKNYETPLLAAIRIPNKEISLQIVRTLIDTNANINSQDYQGDSPLHEITRIYLKNETHDRIFNLIIEFPNCDVNSRNLLGEVPLHLVTSVCVAEKLIQHGAIVNKQDNSGNTPLHRLTSHAEICEILIKNAANVNCKNVNGLTPLHEAVFRNSEEIVKLLLKCEADPNLESDNWVTPLLIAYRFRVNENIKELLWSRTKSTYLTLVANYDQSLIPKILQIWKECKWSEQETVSFLESQIKFLSNCSYSIKVTCGQVIARYFLDIIVTISHKNSFHIIETFYKCFGRSLINFLIKTHDYTNQSMSELEVFDIISTLFHYGDLVDYSDIEVVYLQLGDCFLLHMLLKIKLYSRLRQLQDLPFFLKALCTVNKNLTHIINDYKISNIEILDFFDVHNLARYCTLPKRLLQHFADTFRNIMRFQKPIIKRHDIEHDIKEMEKIAGIATLLELSRNALRPVLCEKYKIATTDKLYSLLIKLRLPPIIVSLIMMESPIHSNINVPTYFPYNRCLYLL</sequence>
<dbReference type="Pfam" id="PF12796">
    <property type="entry name" value="Ank_2"/>
    <property type="match status" value="1"/>
</dbReference>
<dbReference type="SUPFAM" id="SSF48403">
    <property type="entry name" value="Ankyrin repeat"/>
    <property type="match status" value="1"/>
</dbReference>
<dbReference type="STRING" id="1661398.A0A482W409"/>
<feature type="repeat" description="ANK" evidence="3">
    <location>
        <begin position="158"/>
        <end position="190"/>
    </location>
</feature>
<dbReference type="AlphaFoldDB" id="A0A482W409"/>
<keyword evidence="1" id="KW-0677">Repeat</keyword>
<dbReference type="OrthoDB" id="6431538at2759"/>
<proteinExistence type="predicted"/>
<dbReference type="PANTHER" id="PTHR24171">
    <property type="entry name" value="ANKYRIN REPEAT DOMAIN-CONTAINING PROTEIN 39-RELATED"/>
    <property type="match status" value="1"/>
</dbReference>
<reference evidence="4 5" key="1">
    <citation type="submission" date="2017-03" db="EMBL/GenBank/DDBJ databases">
        <title>Genome of the blue death feigning beetle - Asbolus verrucosus.</title>
        <authorList>
            <person name="Rider S.D."/>
        </authorList>
    </citation>
    <scope>NUCLEOTIDE SEQUENCE [LARGE SCALE GENOMIC DNA]</scope>
    <source>
        <strain evidence="4">Butters</strain>
        <tissue evidence="4">Head and leg muscle</tissue>
    </source>
</reference>
<protein>
    <submittedName>
        <fullName evidence="4">Ankyrin repeat domain containing protein</fullName>
    </submittedName>
</protein>